<dbReference type="Gramene" id="Kaladp0577s0024.5.v1.1">
    <property type="protein sequence ID" value="Kaladp0577s0024.5.v1.1"/>
    <property type="gene ID" value="Kaladp0577s0024.v1.1"/>
</dbReference>
<dbReference type="PROSITE" id="PS50096">
    <property type="entry name" value="IQ"/>
    <property type="match status" value="1"/>
</dbReference>
<dbReference type="EnsemblPlants" id="Kaladp0577s0024.4.v1.1">
    <property type="protein sequence ID" value="Kaladp0577s0024.4.v1.1"/>
    <property type="gene ID" value="Kaladp0577s0024.v1.1"/>
</dbReference>
<dbReference type="PANTHER" id="PTHR32295:SF216">
    <property type="entry name" value="PROTEIN IQ-DOMAIN 3"/>
    <property type="match status" value="1"/>
</dbReference>
<comment type="similarity">
    <text evidence="2">Belongs to the IQD family.</text>
</comment>
<feature type="compositionally biased region" description="Polar residues" evidence="3">
    <location>
        <begin position="18"/>
        <end position="34"/>
    </location>
</feature>
<dbReference type="Gramene" id="Kaladp0577s0024.4.v1.1">
    <property type="protein sequence ID" value="Kaladp0577s0024.4.v1.1"/>
    <property type="gene ID" value="Kaladp0577s0024.v1.1"/>
</dbReference>
<dbReference type="PANTHER" id="PTHR32295">
    <property type="entry name" value="IQ-DOMAIN 5-RELATED"/>
    <property type="match status" value="1"/>
</dbReference>
<evidence type="ECO:0008006" key="6">
    <source>
        <dbReference type="Google" id="ProtNLM"/>
    </source>
</evidence>
<evidence type="ECO:0000256" key="3">
    <source>
        <dbReference type="SAM" id="MobiDB-lite"/>
    </source>
</evidence>
<protein>
    <recommendedName>
        <fullName evidence="6">DUF4005 domain-containing protein</fullName>
    </recommendedName>
</protein>
<dbReference type="EnsemblPlants" id="Kaladp0577s0024.5.v1.1">
    <property type="protein sequence ID" value="Kaladp0577s0024.5.v1.1"/>
    <property type="gene ID" value="Kaladp0577s0024.v1.1"/>
</dbReference>
<dbReference type="EnsemblPlants" id="Kaladp0577s0024.1.v1.1">
    <property type="protein sequence ID" value="Kaladp0577s0024.1.v1.1"/>
    <property type="gene ID" value="Kaladp0577s0024.v1.1"/>
</dbReference>
<evidence type="ECO:0000256" key="1">
    <source>
        <dbReference type="ARBA" id="ARBA00022860"/>
    </source>
</evidence>
<feature type="region of interest" description="Disordered" evidence="3">
    <location>
        <begin position="18"/>
        <end position="48"/>
    </location>
</feature>
<feature type="compositionally biased region" description="Low complexity" evidence="3">
    <location>
        <begin position="67"/>
        <end position="83"/>
    </location>
</feature>
<dbReference type="InterPro" id="IPR000048">
    <property type="entry name" value="IQ_motif_EF-hand-BS"/>
</dbReference>
<dbReference type="AlphaFoldDB" id="A0A7N1A6L8"/>
<feature type="region of interest" description="Disordered" evidence="3">
    <location>
        <begin position="60"/>
        <end position="91"/>
    </location>
</feature>
<accession>A0A7N1A6L8</accession>
<dbReference type="CDD" id="cd23767">
    <property type="entry name" value="IQCD"/>
    <property type="match status" value="1"/>
</dbReference>
<dbReference type="Proteomes" id="UP000594263">
    <property type="component" value="Unplaced"/>
</dbReference>
<dbReference type="SMART" id="SM00015">
    <property type="entry name" value="IQ"/>
    <property type="match status" value="1"/>
</dbReference>
<keyword evidence="5" id="KW-1185">Reference proteome</keyword>
<proteinExistence type="inferred from homology"/>
<keyword evidence="1" id="KW-0112">Calmodulin-binding</keyword>
<reference evidence="4" key="1">
    <citation type="submission" date="2021-01" db="UniProtKB">
        <authorList>
            <consortium name="EnsemblPlants"/>
        </authorList>
    </citation>
    <scope>IDENTIFICATION</scope>
</reference>
<dbReference type="Gramene" id="Kaladp0577s0024.1.v1.1">
    <property type="protein sequence ID" value="Kaladp0577s0024.1.v1.1"/>
    <property type="gene ID" value="Kaladp0577s0024.v1.1"/>
</dbReference>
<dbReference type="Pfam" id="PF00612">
    <property type="entry name" value="IQ"/>
    <property type="match status" value="1"/>
</dbReference>
<organism evidence="4 5">
    <name type="scientific">Kalanchoe fedtschenkoi</name>
    <name type="common">Lavender scallops</name>
    <name type="synonym">South American air plant</name>
    <dbReference type="NCBI Taxonomy" id="63787"/>
    <lineage>
        <taxon>Eukaryota</taxon>
        <taxon>Viridiplantae</taxon>
        <taxon>Streptophyta</taxon>
        <taxon>Embryophyta</taxon>
        <taxon>Tracheophyta</taxon>
        <taxon>Spermatophyta</taxon>
        <taxon>Magnoliopsida</taxon>
        <taxon>eudicotyledons</taxon>
        <taxon>Gunneridae</taxon>
        <taxon>Pentapetalae</taxon>
        <taxon>Saxifragales</taxon>
        <taxon>Crassulaceae</taxon>
        <taxon>Kalanchoe</taxon>
    </lineage>
</organism>
<evidence type="ECO:0000313" key="5">
    <source>
        <dbReference type="Proteomes" id="UP000594263"/>
    </source>
</evidence>
<name>A0A7N1A6L8_KALFE</name>
<evidence type="ECO:0000313" key="4">
    <source>
        <dbReference type="EnsemblPlants" id="Kaladp0577s0024.5.v1.1"/>
    </source>
</evidence>
<sequence>MGKKGKWLSTVKKVFSPASSKNTKLVSVSRSKNGSFAGGSSEAADAPSDIKCVDAGSYGEQTKHVHPAPTAAPSDQQAAASAQVTNLSTPSPSKEEMAAVAIQTAFRGYMSRRALRALKGLVRLRSLVQGSAVMRQVMNTVKHMHLLTHVRSQIQSRRTRMFEENQALQRQLILQKQAEELQMLQVEEEWDDSLKSKEQIETKLMSRREAALRRERALAYAFTHQKTLRSSSKIFNPLFIPPGIPTWGWSCLERWKSSEQWGSPKTSAGKEPLFCSRINSKNTRQSLNLGEIGRALARYQLNSDKSFPVRSSPSQHITPQTASSLKNIKTVGERRSVGGPEDDSSSILSFQRVKHRRHSIAGCLSVKDVESLASSSLTPRYMVPTKSAMAKSRP</sequence>
<evidence type="ECO:0000256" key="2">
    <source>
        <dbReference type="ARBA" id="ARBA00024341"/>
    </source>
</evidence>
<dbReference type="GO" id="GO:0005516">
    <property type="term" value="F:calmodulin binding"/>
    <property type="evidence" value="ECO:0007669"/>
    <property type="project" value="UniProtKB-KW"/>
</dbReference>